<evidence type="ECO:0000259" key="6">
    <source>
        <dbReference type="Pfam" id="PF07657"/>
    </source>
</evidence>
<keyword evidence="2" id="KW-0812">Transmembrane</keyword>
<dbReference type="KEGG" id="gmh:115538972"/>
<dbReference type="Pfam" id="PF07657">
    <property type="entry name" value="MNNL"/>
    <property type="match status" value="1"/>
</dbReference>
<dbReference type="RefSeq" id="XP_030206034.1">
    <property type="nucleotide sequence ID" value="XM_030350174.1"/>
</dbReference>
<reference evidence="7" key="2">
    <citation type="submission" date="2025-09" db="UniProtKB">
        <authorList>
            <consortium name="Ensembl"/>
        </authorList>
    </citation>
    <scope>IDENTIFICATION</scope>
</reference>
<evidence type="ECO:0000256" key="5">
    <source>
        <dbReference type="SAM" id="SignalP"/>
    </source>
</evidence>
<gene>
    <name evidence="7" type="primary">LOC115538972</name>
</gene>
<dbReference type="GO" id="GO:0016020">
    <property type="term" value="C:membrane"/>
    <property type="evidence" value="ECO:0007669"/>
    <property type="project" value="UniProtKB-SubCell"/>
</dbReference>
<name>A0A8C4ZVK4_GADMO</name>
<reference evidence="7" key="1">
    <citation type="submission" date="2025-08" db="UniProtKB">
        <authorList>
            <consortium name="Ensembl"/>
        </authorList>
    </citation>
    <scope>IDENTIFICATION</scope>
</reference>
<keyword evidence="4" id="KW-0472">Membrane</keyword>
<evidence type="ECO:0000313" key="7">
    <source>
        <dbReference type="Ensembl" id="ENSGMOP00000022549.1"/>
    </source>
</evidence>
<dbReference type="AlphaFoldDB" id="A0A8C4ZVK4"/>
<dbReference type="OrthoDB" id="283575at2759"/>
<feature type="chain" id="PRO_5034861059" evidence="5">
    <location>
        <begin position="28"/>
        <end position="209"/>
    </location>
</feature>
<accession>A0A8C4ZVK4</accession>
<evidence type="ECO:0000256" key="4">
    <source>
        <dbReference type="ARBA" id="ARBA00022989"/>
    </source>
</evidence>
<keyword evidence="8" id="KW-1185">Reference proteome</keyword>
<dbReference type="GeneID" id="115538972"/>
<proteinExistence type="predicted"/>
<evidence type="ECO:0000313" key="8">
    <source>
        <dbReference type="Proteomes" id="UP000694546"/>
    </source>
</evidence>
<dbReference type="Gene3D" id="2.60.40.3510">
    <property type="match status" value="1"/>
</dbReference>
<evidence type="ECO:0000256" key="3">
    <source>
        <dbReference type="ARBA" id="ARBA00022737"/>
    </source>
</evidence>
<keyword evidence="1" id="KW-0245">EGF-like domain</keyword>
<keyword evidence="3" id="KW-0677">Repeat</keyword>
<evidence type="ECO:0000256" key="1">
    <source>
        <dbReference type="ARBA" id="ARBA00022536"/>
    </source>
</evidence>
<dbReference type="GeneTree" id="ENSGT00940000164854"/>
<protein>
    <submittedName>
        <fullName evidence="7">Protein jagged-1b-like</fullName>
    </submittedName>
</protein>
<dbReference type="InterPro" id="IPR011651">
    <property type="entry name" value="Notch_ligand_N"/>
</dbReference>
<feature type="signal peptide" evidence="5">
    <location>
        <begin position="1"/>
        <end position="27"/>
    </location>
</feature>
<dbReference type="Proteomes" id="UP000694546">
    <property type="component" value="Unassembled WGS sequence"/>
</dbReference>
<evidence type="ECO:0000256" key="2">
    <source>
        <dbReference type="ARBA" id="ARBA00022692"/>
    </source>
</evidence>
<dbReference type="GO" id="GO:0007219">
    <property type="term" value="P:Notch signaling pathway"/>
    <property type="evidence" value="ECO:0007669"/>
    <property type="project" value="InterPro"/>
</dbReference>
<sequence length="209" mass="22986">MWNCMGKLKRFWIVSLLLALSAEVSQSRGHFELQLVSVDNARGELSSRDCCDGAERRVPDDPCAGECASYVRVCLKEYQTVVDITSACTYGTETTRVLGGNKFHFKSAKNGQNRNGDAGKITIPFQFSWLVSGSPDGFSHGLELLSGHCYVLVYLISFTGIRLATLERRAHIPGVARVSRPISSRGVRVAPASHPHSFHNCPHMTSKIC</sequence>
<keyword evidence="5" id="KW-0732">Signal</keyword>
<dbReference type="Ensembl" id="ENSGMOT00000047462.1">
    <property type="protein sequence ID" value="ENSGMOP00000022549.1"/>
    <property type="gene ID" value="ENSGMOG00000024680.1"/>
</dbReference>
<keyword evidence="4" id="KW-1133">Transmembrane helix</keyword>
<organism evidence="7 8">
    <name type="scientific">Gadus morhua</name>
    <name type="common">Atlantic cod</name>
    <dbReference type="NCBI Taxonomy" id="8049"/>
    <lineage>
        <taxon>Eukaryota</taxon>
        <taxon>Metazoa</taxon>
        <taxon>Chordata</taxon>
        <taxon>Craniata</taxon>
        <taxon>Vertebrata</taxon>
        <taxon>Euteleostomi</taxon>
        <taxon>Actinopterygii</taxon>
        <taxon>Neopterygii</taxon>
        <taxon>Teleostei</taxon>
        <taxon>Neoteleostei</taxon>
        <taxon>Acanthomorphata</taxon>
        <taxon>Zeiogadaria</taxon>
        <taxon>Gadariae</taxon>
        <taxon>Gadiformes</taxon>
        <taxon>Gadoidei</taxon>
        <taxon>Gadidae</taxon>
        <taxon>Gadus</taxon>
    </lineage>
</organism>
<feature type="domain" description="Notch ligand N-terminal" evidence="6">
    <location>
        <begin position="29"/>
        <end position="129"/>
    </location>
</feature>